<keyword evidence="3" id="KW-0862">Zinc</keyword>
<dbReference type="AlphaFoldDB" id="A0A6C0K4W0"/>
<dbReference type="SUPFAM" id="SSF118310">
    <property type="entry name" value="AN1-like Zinc finger"/>
    <property type="match status" value="1"/>
</dbReference>
<accession>A0A6C0K4W0</accession>
<evidence type="ECO:0000313" key="5">
    <source>
        <dbReference type="EMBL" id="QHU12126.1"/>
    </source>
</evidence>
<proteinExistence type="predicted"/>
<organism evidence="5">
    <name type="scientific">viral metagenome</name>
    <dbReference type="NCBI Taxonomy" id="1070528"/>
    <lineage>
        <taxon>unclassified sequences</taxon>
        <taxon>metagenomes</taxon>
        <taxon>organismal metagenomes</taxon>
    </lineage>
</organism>
<dbReference type="PANTHER" id="PTHR10634">
    <property type="entry name" value="AN1-TYPE ZINC FINGER PROTEIN"/>
    <property type="match status" value="1"/>
</dbReference>
<evidence type="ECO:0000259" key="4">
    <source>
        <dbReference type="PROSITE" id="PS51039"/>
    </source>
</evidence>
<dbReference type="PROSITE" id="PS51039">
    <property type="entry name" value="ZF_AN1"/>
    <property type="match status" value="1"/>
</dbReference>
<protein>
    <recommendedName>
        <fullName evidence="4">AN1-type domain-containing protein</fullName>
    </recommendedName>
</protein>
<keyword evidence="2" id="KW-0863">Zinc-finger</keyword>
<evidence type="ECO:0000256" key="3">
    <source>
        <dbReference type="ARBA" id="ARBA00022833"/>
    </source>
</evidence>
<reference evidence="5" key="1">
    <citation type="journal article" date="2020" name="Nature">
        <title>Giant virus diversity and host interactions through global metagenomics.</title>
        <authorList>
            <person name="Schulz F."/>
            <person name="Roux S."/>
            <person name="Paez-Espino D."/>
            <person name="Jungbluth S."/>
            <person name="Walsh D.A."/>
            <person name="Denef V.J."/>
            <person name="McMahon K.D."/>
            <person name="Konstantinidis K.T."/>
            <person name="Eloe-Fadrosh E.A."/>
            <person name="Kyrpides N.C."/>
            <person name="Woyke T."/>
        </authorList>
    </citation>
    <scope>NUCLEOTIDE SEQUENCE</scope>
    <source>
        <strain evidence="5">GVMAG-S-1101171-110</strain>
    </source>
</reference>
<feature type="domain" description="AN1-type" evidence="4">
    <location>
        <begin position="24"/>
        <end position="72"/>
    </location>
</feature>
<dbReference type="GO" id="GO:0008270">
    <property type="term" value="F:zinc ion binding"/>
    <property type="evidence" value="ECO:0007669"/>
    <property type="project" value="UniProtKB-KW"/>
</dbReference>
<evidence type="ECO:0000256" key="2">
    <source>
        <dbReference type="ARBA" id="ARBA00022771"/>
    </source>
</evidence>
<dbReference type="EMBL" id="MN740798">
    <property type="protein sequence ID" value="QHU12126.1"/>
    <property type="molecule type" value="Genomic_DNA"/>
</dbReference>
<keyword evidence="1" id="KW-0479">Metal-binding</keyword>
<dbReference type="PANTHER" id="PTHR10634:SF67">
    <property type="entry name" value="AN1-TYPE ZINC FINGER PROTEIN 3"/>
    <property type="match status" value="1"/>
</dbReference>
<dbReference type="SMART" id="SM00154">
    <property type="entry name" value="ZnF_AN1"/>
    <property type="match status" value="1"/>
</dbReference>
<dbReference type="Pfam" id="PF01428">
    <property type="entry name" value="zf-AN1"/>
    <property type="match status" value="1"/>
</dbReference>
<name>A0A6C0K4W0_9ZZZZ</name>
<dbReference type="Gene3D" id="4.10.1110.10">
    <property type="entry name" value="AN1-like Zinc finger"/>
    <property type="match status" value="1"/>
</dbReference>
<dbReference type="InterPro" id="IPR050652">
    <property type="entry name" value="AN1_A20_ZnFinger"/>
</dbReference>
<dbReference type="InterPro" id="IPR000058">
    <property type="entry name" value="Znf_AN1"/>
</dbReference>
<sequence length="91" mass="10645">MSYIHTYYLQGFIKASEIKTVDLEPRPKRCQMADCKAKLSLTDSPCKCSQIFCMKHRHAELHSCTYDFKGESDARLKKEMNEVRGQKLERI</sequence>
<dbReference type="InterPro" id="IPR035896">
    <property type="entry name" value="AN1-like_Znf"/>
</dbReference>
<evidence type="ECO:0000256" key="1">
    <source>
        <dbReference type="ARBA" id="ARBA00022723"/>
    </source>
</evidence>